<evidence type="ECO:0000256" key="5">
    <source>
        <dbReference type="HAMAP-Rule" id="MF_00099"/>
    </source>
</evidence>
<dbReference type="GO" id="GO:0008984">
    <property type="term" value="F:protein-glutamate methylesterase activity"/>
    <property type="evidence" value="ECO:0007669"/>
    <property type="project" value="UniProtKB-UniRule"/>
</dbReference>
<gene>
    <name evidence="5" type="primary">cheB</name>
    <name evidence="10" type="ORF">COV72_03565</name>
</gene>
<evidence type="ECO:0000256" key="1">
    <source>
        <dbReference type="ARBA" id="ARBA00022490"/>
    </source>
</evidence>
<evidence type="ECO:0000256" key="6">
    <source>
        <dbReference type="PROSITE-ProRule" id="PRU00050"/>
    </source>
</evidence>
<dbReference type="PANTHER" id="PTHR42872">
    <property type="entry name" value="PROTEIN-GLUTAMATE METHYLESTERASE/PROTEIN-GLUTAMINE GLUTAMINASE"/>
    <property type="match status" value="1"/>
</dbReference>
<dbReference type="InterPro" id="IPR001789">
    <property type="entry name" value="Sig_transdc_resp-reg_receiver"/>
</dbReference>
<feature type="active site" evidence="5 6">
    <location>
        <position position="209"/>
    </location>
</feature>
<dbReference type="PIRSF" id="PIRSF000876">
    <property type="entry name" value="RR_chemtxs_CheB"/>
    <property type="match status" value="1"/>
</dbReference>
<evidence type="ECO:0000256" key="4">
    <source>
        <dbReference type="ARBA" id="ARBA00048267"/>
    </source>
</evidence>
<name>A0A2H0LY67_9BACT</name>
<comment type="catalytic activity">
    <reaction evidence="5">
        <text>L-glutaminyl-[protein] + H2O = L-glutamyl-[protein] + NH4(+)</text>
        <dbReference type="Rhea" id="RHEA:16441"/>
        <dbReference type="Rhea" id="RHEA-COMP:10207"/>
        <dbReference type="Rhea" id="RHEA-COMP:10208"/>
        <dbReference type="ChEBI" id="CHEBI:15377"/>
        <dbReference type="ChEBI" id="CHEBI:28938"/>
        <dbReference type="ChEBI" id="CHEBI:29973"/>
        <dbReference type="ChEBI" id="CHEBI:30011"/>
        <dbReference type="EC" id="3.5.1.44"/>
    </reaction>
</comment>
<dbReference type="PROSITE" id="PS50110">
    <property type="entry name" value="RESPONSE_REGULATORY"/>
    <property type="match status" value="1"/>
</dbReference>
<dbReference type="CDD" id="cd16432">
    <property type="entry name" value="CheB_Rec"/>
    <property type="match status" value="1"/>
</dbReference>
<accession>A0A2H0LY67</accession>
<evidence type="ECO:0000313" key="11">
    <source>
        <dbReference type="Proteomes" id="UP000229641"/>
    </source>
</evidence>
<dbReference type="CDD" id="cd17541">
    <property type="entry name" value="REC_CheB-like"/>
    <property type="match status" value="1"/>
</dbReference>
<dbReference type="GO" id="GO:0050568">
    <property type="term" value="F:protein-glutamine glutaminase activity"/>
    <property type="evidence" value="ECO:0007669"/>
    <property type="project" value="UniProtKB-UniRule"/>
</dbReference>
<protein>
    <recommendedName>
        <fullName evidence="5">Protein-glutamate methylesterase/protein-glutamine glutaminase</fullName>
        <ecNumber evidence="5">3.1.1.61</ecNumber>
        <ecNumber evidence="5">3.5.1.44</ecNumber>
    </recommendedName>
</protein>
<dbReference type="GO" id="GO:0000156">
    <property type="term" value="F:phosphorelay response regulator activity"/>
    <property type="evidence" value="ECO:0007669"/>
    <property type="project" value="InterPro"/>
</dbReference>
<keyword evidence="3 5" id="KW-0378">Hydrolase</keyword>
<feature type="domain" description="Response regulatory" evidence="8">
    <location>
        <begin position="10"/>
        <end position="127"/>
    </location>
</feature>
<dbReference type="NCBIfam" id="NF001965">
    <property type="entry name" value="PRK00742.1"/>
    <property type="match status" value="1"/>
</dbReference>
<dbReference type="EMBL" id="PCWA01000051">
    <property type="protein sequence ID" value="PIQ89338.1"/>
    <property type="molecule type" value="Genomic_DNA"/>
</dbReference>
<dbReference type="GO" id="GO:0005737">
    <property type="term" value="C:cytoplasm"/>
    <property type="evidence" value="ECO:0007669"/>
    <property type="project" value="UniProtKB-SubCell"/>
</dbReference>
<evidence type="ECO:0000259" key="9">
    <source>
        <dbReference type="PROSITE" id="PS50122"/>
    </source>
</evidence>
<dbReference type="Pfam" id="PF00072">
    <property type="entry name" value="Response_reg"/>
    <property type="match status" value="1"/>
</dbReference>
<dbReference type="InterPro" id="IPR000673">
    <property type="entry name" value="Sig_transdc_resp-reg_Me-estase"/>
</dbReference>
<dbReference type="InterPro" id="IPR035909">
    <property type="entry name" value="CheB_C"/>
</dbReference>
<dbReference type="PROSITE" id="PS50122">
    <property type="entry name" value="CHEB"/>
    <property type="match status" value="1"/>
</dbReference>
<organism evidence="10 11">
    <name type="scientific">Candidatus Ghiorseimicrobium undicola</name>
    <dbReference type="NCBI Taxonomy" id="1974746"/>
    <lineage>
        <taxon>Bacteria</taxon>
        <taxon>Pseudomonadati</taxon>
        <taxon>Candidatus Omnitrophota</taxon>
        <taxon>Candidatus Ghiorseimicrobium</taxon>
    </lineage>
</organism>
<dbReference type="PANTHER" id="PTHR42872:SF6">
    <property type="entry name" value="PROTEIN-GLUTAMATE METHYLESTERASE_PROTEIN-GLUTAMINE GLUTAMINASE"/>
    <property type="match status" value="1"/>
</dbReference>
<dbReference type="InterPro" id="IPR011006">
    <property type="entry name" value="CheY-like_superfamily"/>
</dbReference>
<dbReference type="Proteomes" id="UP000229641">
    <property type="component" value="Unassembled WGS sequence"/>
</dbReference>
<comment type="catalytic activity">
    <reaction evidence="4 5">
        <text>[protein]-L-glutamate 5-O-methyl ester + H2O = L-glutamyl-[protein] + methanol + H(+)</text>
        <dbReference type="Rhea" id="RHEA:23236"/>
        <dbReference type="Rhea" id="RHEA-COMP:10208"/>
        <dbReference type="Rhea" id="RHEA-COMP:10311"/>
        <dbReference type="ChEBI" id="CHEBI:15377"/>
        <dbReference type="ChEBI" id="CHEBI:15378"/>
        <dbReference type="ChEBI" id="CHEBI:17790"/>
        <dbReference type="ChEBI" id="CHEBI:29973"/>
        <dbReference type="ChEBI" id="CHEBI:82795"/>
        <dbReference type="EC" id="3.1.1.61"/>
    </reaction>
</comment>
<dbReference type="SUPFAM" id="SSF52172">
    <property type="entry name" value="CheY-like"/>
    <property type="match status" value="1"/>
</dbReference>
<keyword evidence="5 7" id="KW-0597">Phosphoprotein</keyword>
<comment type="caution">
    <text evidence="10">The sequence shown here is derived from an EMBL/GenBank/DDBJ whole genome shotgun (WGS) entry which is preliminary data.</text>
</comment>
<dbReference type="SUPFAM" id="SSF52738">
    <property type="entry name" value="Methylesterase CheB, C-terminal domain"/>
    <property type="match status" value="1"/>
</dbReference>
<dbReference type="EC" id="3.5.1.44" evidence="5"/>
<dbReference type="AlphaFoldDB" id="A0A2H0LY67"/>
<dbReference type="Gene3D" id="3.40.50.180">
    <property type="entry name" value="Methylesterase CheB, C-terminal domain"/>
    <property type="match status" value="1"/>
</dbReference>
<keyword evidence="1 5" id="KW-0963">Cytoplasm</keyword>
<comment type="function">
    <text evidence="5">Involved in chemotaxis. Part of a chemotaxis signal transduction system that modulates chemotaxis in response to various stimuli. Catalyzes the demethylation of specific methylglutamate residues introduced into the chemoreceptors (methyl-accepting chemotaxis proteins or MCP) by CheR. Also mediates the irreversible deamidation of specific glutamine residues to glutamic acid.</text>
</comment>
<evidence type="ECO:0000256" key="3">
    <source>
        <dbReference type="ARBA" id="ARBA00022801"/>
    </source>
</evidence>
<dbReference type="EC" id="3.1.1.61" evidence="5"/>
<comment type="domain">
    <text evidence="5">Contains a C-terminal catalytic domain, and an N-terminal region which modulates catalytic activity.</text>
</comment>
<dbReference type="Gene3D" id="3.40.50.2300">
    <property type="match status" value="1"/>
</dbReference>
<evidence type="ECO:0000256" key="2">
    <source>
        <dbReference type="ARBA" id="ARBA00022500"/>
    </source>
</evidence>
<dbReference type="NCBIfam" id="NF009206">
    <property type="entry name" value="PRK12555.1"/>
    <property type="match status" value="1"/>
</dbReference>
<dbReference type="Pfam" id="PF01339">
    <property type="entry name" value="CheB_methylest"/>
    <property type="match status" value="1"/>
</dbReference>
<reference evidence="10 11" key="1">
    <citation type="submission" date="2017-09" db="EMBL/GenBank/DDBJ databases">
        <title>Depth-based differentiation of microbial function through sediment-hosted aquifers and enrichment of novel symbionts in the deep terrestrial subsurface.</title>
        <authorList>
            <person name="Probst A.J."/>
            <person name="Ladd B."/>
            <person name="Jarett J.K."/>
            <person name="Geller-Mcgrath D.E."/>
            <person name="Sieber C.M."/>
            <person name="Emerson J.B."/>
            <person name="Anantharaman K."/>
            <person name="Thomas B.C."/>
            <person name="Malmstrom R."/>
            <person name="Stieglmeier M."/>
            <person name="Klingl A."/>
            <person name="Woyke T."/>
            <person name="Ryan C.M."/>
            <person name="Banfield J.F."/>
        </authorList>
    </citation>
    <scope>NUCLEOTIDE SEQUENCE [LARGE SCALE GENOMIC DNA]</scope>
    <source>
        <strain evidence="10">CG11_big_fil_rev_8_21_14_0_20_42_13</strain>
    </source>
</reference>
<evidence type="ECO:0000259" key="8">
    <source>
        <dbReference type="PROSITE" id="PS50110"/>
    </source>
</evidence>
<evidence type="ECO:0000256" key="7">
    <source>
        <dbReference type="PROSITE-ProRule" id="PRU00169"/>
    </source>
</evidence>
<proteinExistence type="inferred from homology"/>
<feature type="domain" description="CheB-type methylesterase" evidence="9">
    <location>
        <begin position="170"/>
        <end position="355"/>
    </location>
</feature>
<keyword evidence="2 5" id="KW-0145">Chemotaxis</keyword>
<dbReference type="SMART" id="SM00448">
    <property type="entry name" value="REC"/>
    <property type="match status" value="1"/>
</dbReference>
<comment type="similarity">
    <text evidence="5">Belongs to the CheB family.</text>
</comment>
<evidence type="ECO:0000313" key="10">
    <source>
        <dbReference type="EMBL" id="PIQ89338.1"/>
    </source>
</evidence>
<comment type="subcellular location">
    <subcellularLocation>
        <location evidence="5">Cytoplasm</location>
    </subcellularLocation>
</comment>
<feature type="active site" evidence="5 6">
    <location>
        <position position="302"/>
    </location>
</feature>
<dbReference type="GO" id="GO:0006935">
    <property type="term" value="P:chemotaxis"/>
    <property type="evidence" value="ECO:0007669"/>
    <property type="project" value="UniProtKB-UniRule"/>
</dbReference>
<comment type="PTM">
    <text evidence="5">Phosphorylated by CheA. Phosphorylation of the N-terminal regulatory domain activates the methylesterase activity.</text>
</comment>
<feature type="active site" evidence="5 6">
    <location>
        <position position="182"/>
    </location>
</feature>
<feature type="modified residue" description="4-aspartylphosphate" evidence="5 7">
    <location>
        <position position="61"/>
    </location>
</feature>
<sequence>MEGRIQNLIKVLIVEDSPLISKILTKILESDHELRVVGVAQTGREGLRLATELSPDIITMDIVMPDMDGVEATKQIMAYKPTPILMLTSSHQRKKDEVFRAISFGALDVIEKTSFEQMLVEDNSKNNLIKKIKFLANIKVIKHPLAKLQQSLVSSDSIHLVAETKKSKRDLEFKGVIAIAASTGGPQALAAILNKLPVDFPWAILIVQHIARGFTHGLVEWLSKISAFKIKIAEDNEEITKCMAYVAPSGLHMRVAEGGIIRLGDDPPYRNFKPSADILFSSIAKVYNEQGIGIILTGMGRDGADGIGEIKKSGGRTIAQDEKTSVIFGMPKEAIERGAIDKVLSIDKIAEDLLK</sequence>
<dbReference type="HAMAP" id="MF_00099">
    <property type="entry name" value="CheB_chemtxs"/>
    <property type="match status" value="1"/>
</dbReference>
<dbReference type="InterPro" id="IPR008248">
    <property type="entry name" value="CheB-like"/>
</dbReference>